<dbReference type="RefSeq" id="WP_126678420.1">
    <property type="nucleotide sequence ID" value="NZ_RYYU01000001.1"/>
</dbReference>
<dbReference type="Gene3D" id="1.20.1440.100">
    <property type="entry name" value="SG protein - dephosphorylation function"/>
    <property type="match status" value="1"/>
</dbReference>
<keyword evidence="1" id="KW-1133">Transmembrane helix</keyword>
<gene>
    <name evidence="2" type="ORF">EHV08_05480</name>
</gene>
<organism evidence="2 3">
    <name type="scientific">Prevotella koreensis</name>
    <dbReference type="NCBI Taxonomy" id="2490854"/>
    <lineage>
        <taxon>Bacteria</taxon>
        <taxon>Pseudomonadati</taxon>
        <taxon>Bacteroidota</taxon>
        <taxon>Bacteroidia</taxon>
        <taxon>Bacteroidales</taxon>
        <taxon>Prevotellaceae</taxon>
        <taxon>Prevotella</taxon>
    </lineage>
</organism>
<dbReference type="InterPro" id="IPR036412">
    <property type="entry name" value="HAD-like_sf"/>
</dbReference>
<evidence type="ECO:0000256" key="1">
    <source>
        <dbReference type="SAM" id="Phobius"/>
    </source>
</evidence>
<proteinExistence type="predicted"/>
<comment type="caution">
    <text evidence="2">The sequence shown here is derived from an EMBL/GenBank/DDBJ whole genome shotgun (WGS) entry which is preliminary data.</text>
</comment>
<dbReference type="AlphaFoldDB" id="A0A432LKA3"/>
<keyword evidence="1" id="KW-0812">Transmembrane</keyword>
<dbReference type="Gene3D" id="3.40.50.1000">
    <property type="entry name" value="HAD superfamily/HAD-like"/>
    <property type="match status" value="1"/>
</dbReference>
<keyword evidence="1" id="KW-0472">Membrane</keyword>
<keyword evidence="3" id="KW-1185">Reference proteome</keyword>
<reference evidence="2 3" key="1">
    <citation type="submission" date="2018-12" db="EMBL/GenBank/DDBJ databases">
        <title>Genome sequencing of Prevotella sp. KCOM 3155 (= JS262).</title>
        <authorList>
            <person name="Kook J.-K."/>
            <person name="Park S.-N."/>
            <person name="Lim Y.K."/>
        </authorList>
    </citation>
    <scope>NUCLEOTIDE SEQUENCE [LARGE SCALE GENOMIC DNA]</scope>
    <source>
        <strain evidence="2 3">KCOM 3155</strain>
    </source>
</reference>
<dbReference type="OrthoDB" id="9794212at2"/>
<keyword evidence="2" id="KW-0378">Hydrolase</keyword>
<evidence type="ECO:0000313" key="3">
    <source>
        <dbReference type="Proteomes" id="UP000278983"/>
    </source>
</evidence>
<evidence type="ECO:0000313" key="2">
    <source>
        <dbReference type="EMBL" id="RUL59259.1"/>
    </source>
</evidence>
<dbReference type="InterPro" id="IPR023214">
    <property type="entry name" value="HAD_sf"/>
</dbReference>
<dbReference type="GO" id="GO:0016787">
    <property type="term" value="F:hydrolase activity"/>
    <property type="evidence" value="ECO:0007669"/>
    <property type="project" value="UniProtKB-KW"/>
</dbReference>
<protein>
    <submittedName>
        <fullName evidence="2">Haloacid dehalogenase-like hydrolase</fullName>
    </submittedName>
</protein>
<dbReference type="EMBL" id="RYYU01000001">
    <property type="protein sequence ID" value="RUL59259.1"/>
    <property type="molecule type" value="Genomic_DNA"/>
</dbReference>
<dbReference type="Proteomes" id="UP000278983">
    <property type="component" value="Unassembled WGS sequence"/>
</dbReference>
<dbReference type="SUPFAM" id="SSF56784">
    <property type="entry name" value="HAD-like"/>
    <property type="match status" value="1"/>
</dbReference>
<dbReference type="Pfam" id="PF12710">
    <property type="entry name" value="HAD"/>
    <property type="match status" value="1"/>
</dbReference>
<dbReference type="NCBIfam" id="TIGR01488">
    <property type="entry name" value="HAD-SF-IB"/>
    <property type="match status" value="1"/>
</dbReference>
<name>A0A432LKA3_9BACT</name>
<accession>A0A432LKA3</accession>
<sequence>MEICAFDFDGTLTKGDSLLGMIRHRCGFLGLFGVLLLHAPLLLMMKVGLYHNWKVKQKVFRMCFGGMTLAAFDDLCRDYAETHMGMMKVDGMRCIDDALQRGSKVVIISASIDNWVRPFFRHRDGIEIAGTKVEVVGGKLTGRFLTANCYGQEKVSRLLQLYPDRDTYKLVAYGDSRGDKELLAFADEGYYKVFCGK</sequence>
<feature type="transmembrane region" description="Helical" evidence="1">
    <location>
        <begin position="28"/>
        <end position="49"/>
    </location>
</feature>